<reference evidence="3" key="1">
    <citation type="submission" date="2017-09" db="EMBL/GenBank/DDBJ databases">
        <title>Depth-based differentiation of microbial function through sediment-hosted aquifers and enrichment of novel symbionts in the deep terrestrial subsurface.</title>
        <authorList>
            <person name="Probst A.J."/>
            <person name="Ladd B."/>
            <person name="Jarett J.K."/>
            <person name="Geller-Mcgrath D.E."/>
            <person name="Sieber C.M.K."/>
            <person name="Emerson J.B."/>
            <person name="Anantharaman K."/>
            <person name="Thomas B.C."/>
            <person name="Malmstrom R."/>
            <person name="Stieglmeier M."/>
            <person name="Klingl A."/>
            <person name="Woyke T."/>
            <person name="Ryan C.M."/>
            <person name="Banfield J.F."/>
        </authorList>
    </citation>
    <scope>NUCLEOTIDE SEQUENCE [LARGE SCALE GENOMIC DNA]</scope>
</reference>
<feature type="compositionally biased region" description="Basic and acidic residues" evidence="1">
    <location>
        <begin position="8"/>
        <end position="17"/>
    </location>
</feature>
<dbReference type="AlphaFoldDB" id="A0A2M6WJD5"/>
<accession>A0A2M6WJD5</accession>
<organism evidence="2 3">
    <name type="scientific">Candidatus Harrisonbacteria bacterium CG10_big_fil_rev_8_21_14_0_10_38_8</name>
    <dbReference type="NCBI Taxonomy" id="1974582"/>
    <lineage>
        <taxon>Bacteria</taxon>
        <taxon>Candidatus Harrisoniibacteriota</taxon>
    </lineage>
</organism>
<evidence type="ECO:0000313" key="3">
    <source>
        <dbReference type="Proteomes" id="UP000229112"/>
    </source>
</evidence>
<dbReference type="EMBL" id="PFAY01000029">
    <property type="protein sequence ID" value="PIT92901.1"/>
    <property type="molecule type" value="Genomic_DNA"/>
</dbReference>
<protein>
    <submittedName>
        <fullName evidence="2">Uncharacterized protein</fullName>
    </submittedName>
</protein>
<evidence type="ECO:0000313" key="2">
    <source>
        <dbReference type="EMBL" id="PIT92901.1"/>
    </source>
</evidence>
<dbReference type="Proteomes" id="UP000229112">
    <property type="component" value="Unassembled WGS sequence"/>
</dbReference>
<feature type="region of interest" description="Disordered" evidence="1">
    <location>
        <begin position="1"/>
        <end position="27"/>
    </location>
</feature>
<name>A0A2M6WJD5_9BACT</name>
<evidence type="ECO:0000256" key="1">
    <source>
        <dbReference type="SAM" id="MobiDB-lite"/>
    </source>
</evidence>
<proteinExistence type="predicted"/>
<comment type="caution">
    <text evidence="2">The sequence shown here is derived from an EMBL/GenBank/DDBJ whole genome shotgun (WGS) entry which is preliminary data.</text>
</comment>
<sequence length="295" mass="33192">MNKRHIQPKAEKEDDLPKNPLPATQLEGEFNEQINIAIEILGRENVFGPDEVMDTFGVRVDKVPSIPFSATELERAKKLNQILVLRVDKTNDGRPMSIQAMNEILTTKWSEENMGDLLDTAEGWKETTLGPKKFTTEAPRHSWALTTKEVLPGSTDKNYLEQTELLIKALTQEAFKDLELPKEYKDAISEFNEQKEELTKLMGTDWKVAASRLVSLKITKLTRQSAPEALYDLAIYYNTTKVRLLANKYTWTLSLDPDGDLVDLGNFDAQGAFGSGWIPVGRDDDMGASLSRSVI</sequence>
<gene>
    <name evidence="2" type="ORF">COU06_02870</name>
</gene>